<organism evidence="5 6">
    <name type="scientific">Oidiodendron maius (strain Zn)</name>
    <dbReference type="NCBI Taxonomy" id="913774"/>
    <lineage>
        <taxon>Eukaryota</taxon>
        <taxon>Fungi</taxon>
        <taxon>Dikarya</taxon>
        <taxon>Ascomycota</taxon>
        <taxon>Pezizomycotina</taxon>
        <taxon>Leotiomycetes</taxon>
        <taxon>Leotiomycetes incertae sedis</taxon>
        <taxon>Myxotrichaceae</taxon>
        <taxon>Oidiodendron</taxon>
    </lineage>
</organism>
<evidence type="ECO:0000256" key="1">
    <source>
        <dbReference type="ARBA" id="ARBA00006328"/>
    </source>
</evidence>
<dbReference type="HOGENOM" id="CLU_007383_8_4_1"/>
<evidence type="ECO:0000256" key="3">
    <source>
        <dbReference type="ARBA" id="ARBA00023002"/>
    </source>
</evidence>
<dbReference type="Pfam" id="PF05368">
    <property type="entry name" value="NmrA"/>
    <property type="match status" value="1"/>
</dbReference>
<dbReference type="OrthoDB" id="3358371at2759"/>
<comment type="similarity">
    <text evidence="1">Belongs to the NmrA-type oxidoreductase family.</text>
</comment>
<dbReference type="InterPro" id="IPR051164">
    <property type="entry name" value="NmrA-like_oxidored"/>
</dbReference>
<dbReference type="InterPro" id="IPR008030">
    <property type="entry name" value="NmrA-like"/>
</dbReference>
<dbReference type="EMBL" id="KN832878">
    <property type="protein sequence ID" value="KIN00046.1"/>
    <property type="molecule type" value="Genomic_DNA"/>
</dbReference>
<feature type="domain" description="NmrA-like" evidence="4">
    <location>
        <begin position="6"/>
        <end position="301"/>
    </location>
</feature>
<dbReference type="SUPFAM" id="SSF51735">
    <property type="entry name" value="NAD(P)-binding Rossmann-fold domains"/>
    <property type="match status" value="1"/>
</dbReference>
<dbReference type="Proteomes" id="UP000054321">
    <property type="component" value="Unassembled WGS sequence"/>
</dbReference>
<reference evidence="5 6" key="1">
    <citation type="submission" date="2014-04" db="EMBL/GenBank/DDBJ databases">
        <authorList>
            <consortium name="DOE Joint Genome Institute"/>
            <person name="Kuo A."/>
            <person name="Martino E."/>
            <person name="Perotto S."/>
            <person name="Kohler A."/>
            <person name="Nagy L.G."/>
            <person name="Floudas D."/>
            <person name="Copeland A."/>
            <person name="Barry K.W."/>
            <person name="Cichocki N."/>
            <person name="Veneault-Fourrey C."/>
            <person name="LaButti K."/>
            <person name="Lindquist E.A."/>
            <person name="Lipzen A."/>
            <person name="Lundell T."/>
            <person name="Morin E."/>
            <person name="Murat C."/>
            <person name="Sun H."/>
            <person name="Tunlid A."/>
            <person name="Henrissat B."/>
            <person name="Grigoriev I.V."/>
            <person name="Hibbett D.S."/>
            <person name="Martin F."/>
            <person name="Nordberg H.P."/>
            <person name="Cantor M.N."/>
            <person name="Hua S.X."/>
        </authorList>
    </citation>
    <scope>NUCLEOTIDE SEQUENCE [LARGE SCALE GENOMIC DNA]</scope>
    <source>
        <strain evidence="5 6">Zn</strain>
    </source>
</reference>
<proteinExistence type="inferred from homology"/>
<keyword evidence="3" id="KW-0560">Oxidoreductase</keyword>
<dbReference type="AlphaFoldDB" id="A0A0C3GVB4"/>
<dbReference type="GO" id="GO:0005634">
    <property type="term" value="C:nucleus"/>
    <property type="evidence" value="ECO:0007669"/>
    <property type="project" value="TreeGrafter"/>
</dbReference>
<dbReference type="Gene3D" id="3.40.50.720">
    <property type="entry name" value="NAD(P)-binding Rossmann-like Domain"/>
    <property type="match status" value="1"/>
</dbReference>
<evidence type="ECO:0000256" key="2">
    <source>
        <dbReference type="ARBA" id="ARBA00022857"/>
    </source>
</evidence>
<keyword evidence="6" id="KW-1185">Reference proteome</keyword>
<dbReference type="GO" id="GO:0016491">
    <property type="term" value="F:oxidoreductase activity"/>
    <property type="evidence" value="ECO:0007669"/>
    <property type="project" value="UniProtKB-KW"/>
</dbReference>
<sequence length="315" mass="34842">MTEAPIFICGATGSQGGALASILASTRPIHTISRDPRSQTSLTLKAMSPGTIKIFKGSFDDYDLLISAMRGCTDLFLNVLPAFQAGIEVAHGKNVLQAAKEVGTVKTVIYSSVAMTGKHHTFPGWENYKGLEKLYWESKAAIEKLVAEAGFENFVILRPAYLMQNFLKPRVERMLPGLIPKEKGNGVVLQTLFKPDTKLMMVDAFDVGRFAAAALQKPETFNGERIELGAEELRMDEVAQRLSKSFKGREVKVEFLATVEDAVERGYSEPVANSQIWQREVGYKVDVMALEDCYGMRMTRLAEFLTKEKAGVDNT</sequence>
<evidence type="ECO:0000313" key="5">
    <source>
        <dbReference type="EMBL" id="KIN00046.1"/>
    </source>
</evidence>
<evidence type="ECO:0000259" key="4">
    <source>
        <dbReference type="Pfam" id="PF05368"/>
    </source>
</evidence>
<keyword evidence="2" id="KW-0521">NADP</keyword>
<dbReference type="InParanoid" id="A0A0C3GVB4"/>
<dbReference type="PANTHER" id="PTHR42748:SF30">
    <property type="entry name" value="NMRA-LIKE DOMAIN-CONTAINING PROTEIN"/>
    <property type="match status" value="1"/>
</dbReference>
<reference evidence="6" key="2">
    <citation type="submission" date="2015-01" db="EMBL/GenBank/DDBJ databases">
        <title>Evolutionary Origins and Diversification of the Mycorrhizal Mutualists.</title>
        <authorList>
            <consortium name="DOE Joint Genome Institute"/>
            <consortium name="Mycorrhizal Genomics Consortium"/>
            <person name="Kohler A."/>
            <person name="Kuo A."/>
            <person name="Nagy L.G."/>
            <person name="Floudas D."/>
            <person name="Copeland A."/>
            <person name="Barry K.W."/>
            <person name="Cichocki N."/>
            <person name="Veneault-Fourrey C."/>
            <person name="LaButti K."/>
            <person name="Lindquist E.A."/>
            <person name="Lipzen A."/>
            <person name="Lundell T."/>
            <person name="Morin E."/>
            <person name="Murat C."/>
            <person name="Riley R."/>
            <person name="Ohm R."/>
            <person name="Sun H."/>
            <person name="Tunlid A."/>
            <person name="Henrissat B."/>
            <person name="Grigoriev I.V."/>
            <person name="Hibbett D.S."/>
            <person name="Martin F."/>
        </authorList>
    </citation>
    <scope>NUCLEOTIDE SEQUENCE [LARGE SCALE GENOMIC DNA]</scope>
    <source>
        <strain evidence="6">Zn</strain>
    </source>
</reference>
<protein>
    <recommendedName>
        <fullName evidence="4">NmrA-like domain-containing protein</fullName>
    </recommendedName>
</protein>
<dbReference type="STRING" id="913774.A0A0C3GVB4"/>
<dbReference type="PANTHER" id="PTHR42748">
    <property type="entry name" value="NITROGEN METABOLITE REPRESSION PROTEIN NMRA FAMILY MEMBER"/>
    <property type="match status" value="1"/>
</dbReference>
<accession>A0A0C3GVB4</accession>
<gene>
    <name evidence="5" type="ORF">OIDMADRAFT_126547</name>
</gene>
<name>A0A0C3GVB4_OIDMZ</name>
<dbReference type="InterPro" id="IPR036291">
    <property type="entry name" value="NAD(P)-bd_dom_sf"/>
</dbReference>
<evidence type="ECO:0000313" key="6">
    <source>
        <dbReference type="Proteomes" id="UP000054321"/>
    </source>
</evidence>